<proteinExistence type="predicted"/>
<dbReference type="Proteomes" id="UP000048289">
    <property type="component" value="Unassembled WGS sequence"/>
</dbReference>
<protein>
    <submittedName>
        <fullName evidence="5">Uncharacterized protein</fullName>
    </submittedName>
</protein>
<dbReference type="Proteomes" id="UP000045842">
    <property type="component" value="Unassembled WGS sequence"/>
</dbReference>
<sequence length="90" mass="9475">MFDSRTHVVMVSRSSSANPNLARTGAACARLSSWLAVARVSAMVSSSAATESSGLVWVRARSARRTRSRCAGWQSPATSPRPKPATINGA</sequence>
<evidence type="ECO:0000313" key="10">
    <source>
        <dbReference type="Proteomes" id="UP000048600"/>
    </source>
</evidence>
<dbReference type="EMBL" id="CHKL01001112">
    <property type="protein sequence ID" value="COX69898.1"/>
    <property type="molecule type" value="Genomic_DNA"/>
</dbReference>
<evidence type="ECO:0000313" key="4">
    <source>
        <dbReference type="EMBL" id="COW35444.1"/>
    </source>
</evidence>
<evidence type="ECO:0000313" key="11">
    <source>
        <dbReference type="Proteomes" id="UP000050164"/>
    </source>
</evidence>
<name>A0A0T9DY28_MYCTX</name>
<evidence type="ECO:0000256" key="1">
    <source>
        <dbReference type="SAM" id="MobiDB-lite"/>
    </source>
</evidence>
<reference evidence="7 8" key="2">
    <citation type="submission" date="2015-03" db="EMBL/GenBank/DDBJ databases">
        <authorList>
            <consortium name="Pathogen Informatics"/>
        </authorList>
    </citation>
    <scope>NUCLEOTIDE SEQUENCE [LARGE SCALE GENOMIC DNA]</scope>
    <source>
        <strain evidence="3 11">Bir 185</strain>
        <strain evidence="4 8">G09801536</strain>
        <strain evidence="2 9">G09901357</strain>
        <strain evidence="7">K00500041</strain>
        <strain evidence="6 10">P00601463</strain>
    </source>
</reference>
<gene>
    <name evidence="4" type="ORF">ERS007679_03704</name>
    <name evidence="2" type="ORF">ERS007681_04165</name>
    <name evidence="5" type="ORF">ERS007703_04984</name>
    <name evidence="6" type="ORF">ERS007741_04661</name>
    <name evidence="3" type="ORF">ERS027659_04260</name>
</gene>
<evidence type="ECO:0000313" key="5">
    <source>
        <dbReference type="EMBL" id="COX25978.1"/>
    </source>
</evidence>
<feature type="region of interest" description="Disordered" evidence="1">
    <location>
        <begin position="68"/>
        <end position="90"/>
    </location>
</feature>
<dbReference type="Proteomes" id="UP000050164">
    <property type="component" value="Unassembled WGS sequence"/>
</dbReference>
<evidence type="ECO:0000313" key="8">
    <source>
        <dbReference type="Proteomes" id="UP000045842"/>
    </source>
</evidence>
<dbReference type="Proteomes" id="UP000048600">
    <property type="component" value="Unassembled WGS sequence"/>
</dbReference>
<accession>A0A0T9DY28</accession>
<evidence type="ECO:0000313" key="3">
    <source>
        <dbReference type="EMBL" id="CKT33282.1"/>
    </source>
</evidence>
<evidence type="ECO:0000313" key="2">
    <source>
        <dbReference type="EMBL" id="CFE46736.1"/>
    </source>
</evidence>
<dbReference type="EMBL" id="CNFT01001470">
    <property type="protein sequence ID" value="CKT33282.1"/>
    <property type="molecule type" value="Genomic_DNA"/>
</dbReference>
<organism evidence="5 7">
    <name type="scientific">Mycobacterium tuberculosis</name>
    <dbReference type="NCBI Taxonomy" id="1773"/>
    <lineage>
        <taxon>Bacteria</taxon>
        <taxon>Bacillati</taxon>
        <taxon>Actinomycetota</taxon>
        <taxon>Actinomycetes</taxon>
        <taxon>Mycobacteriales</taxon>
        <taxon>Mycobacteriaceae</taxon>
        <taxon>Mycobacterium</taxon>
        <taxon>Mycobacterium tuberculosis complex</taxon>
    </lineage>
</organism>
<dbReference type="AlphaFoldDB" id="A0A0T9DY28"/>
<evidence type="ECO:0000313" key="9">
    <source>
        <dbReference type="Proteomes" id="UP000048289"/>
    </source>
</evidence>
<dbReference type="Proteomes" id="UP000038802">
    <property type="component" value="Unassembled WGS sequence"/>
</dbReference>
<evidence type="ECO:0000313" key="7">
    <source>
        <dbReference type="Proteomes" id="UP000038802"/>
    </source>
</evidence>
<reference evidence="5" key="1">
    <citation type="submission" date="2015-03" db="EMBL/GenBank/DDBJ databases">
        <authorList>
            <person name="Murphy D."/>
        </authorList>
    </citation>
    <scope>NUCLEOTIDE SEQUENCE [LARGE SCALE GENOMIC DNA]</scope>
    <source>
        <strain evidence="5">K00500041</strain>
    </source>
</reference>
<dbReference type="EMBL" id="CSAE01001060">
    <property type="protein sequence ID" value="COX25978.1"/>
    <property type="molecule type" value="Genomic_DNA"/>
</dbReference>
<dbReference type="EMBL" id="CFOE01000913">
    <property type="protein sequence ID" value="CFE46736.1"/>
    <property type="molecule type" value="Genomic_DNA"/>
</dbReference>
<evidence type="ECO:0000313" key="6">
    <source>
        <dbReference type="EMBL" id="COX69898.1"/>
    </source>
</evidence>
<dbReference type="EMBL" id="CSAD01000735">
    <property type="protein sequence ID" value="COW35444.1"/>
    <property type="molecule type" value="Genomic_DNA"/>
</dbReference>